<proteinExistence type="predicted"/>
<evidence type="ECO:0000313" key="2">
    <source>
        <dbReference type="Proteomes" id="UP000266720"/>
    </source>
</evidence>
<dbReference type="InterPro" id="IPR014942">
    <property type="entry name" value="AbiEii"/>
</dbReference>
<accession>A0A3G1A509</accession>
<dbReference type="Proteomes" id="UP000266720">
    <property type="component" value="Chromosome"/>
</dbReference>
<sequence length="119" mass="13724">MLKPISVRLDEPLYGIPIVYLWGLDLKEALAEKLRAFYVRKSPRDLYDAWFLIHRGISIDLGLLEAKLQFYNLSFSTEEFFSAVTQIEDSWRAEMEPLIIGSLPSISEVKNTFLQVLGK</sequence>
<dbReference type="STRING" id="697581.TCARB_0780"/>
<dbReference type="RefSeq" id="WP_020963345.1">
    <property type="nucleotide sequence ID" value="NZ_CP007493.1"/>
</dbReference>
<dbReference type="KEGG" id="tcb:TCARB_0780"/>
<dbReference type="GeneID" id="16574344"/>
<gene>
    <name evidence="1" type="ORF">TCARB_0780</name>
</gene>
<organism evidence="1 2">
    <name type="scientific">Thermofilum adornatum 1505</name>
    <dbReference type="NCBI Taxonomy" id="697581"/>
    <lineage>
        <taxon>Archaea</taxon>
        <taxon>Thermoproteota</taxon>
        <taxon>Thermoprotei</taxon>
        <taxon>Thermofilales</taxon>
        <taxon>Thermofilaceae</taxon>
        <taxon>Thermofilum</taxon>
    </lineage>
</organism>
<evidence type="ECO:0008006" key="3">
    <source>
        <dbReference type="Google" id="ProtNLM"/>
    </source>
</evidence>
<dbReference type="GeneID" id="25406211"/>
<protein>
    <recommendedName>
        <fullName evidence="3">Nucleotidyl transferase AbiEii toxin, Type IV TA system</fullName>
    </recommendedName>
</protein>
<dbReference type="EMBL" id="CP007493">
    <property type="protein sequence ID" value="AJB41832.1"/>
    <property type="molecule type" value="Genomic_DNA"/>
</dbReference>
<dbReference type="Pfam" id="PF08843">
    <property type="entry name" value="AbiEii"/>
    <property type="match status" value="1"/>
</dbReference>
<reference evidence="2" key="1">
    <citation type="book" date="2010" name="EXTREMOPHILES" publisher="0:0-0">
        <title>Complete genome sequences of ten hyperthermophilic archaea reveal their metabolic capabilities and possible ecological roles.</title>
        <editorList>
            <person name="?"/>
        </editorList>
        <authorList>
            <person name="Ravin N.V."/>
            <person name="Mardanov A.V."/>
            <person name="Bonch-Osmolovskaya E.A."/>
            <person name="Skryabin K.G."/>
        </authorList>
    </citation>
    <scope>NUCLEOTIDE SEQUENCE [LARGE SCALE GENOMIC DNA]</scope>
    <source>
        <strain evidence="2">1505</strain>
    </source>
</reference>
<evidence type="ECO:0000313" key="1">
    <source>
        <dbReference type="EMBL" id="AJB41832.1"/>
    </source>
</evidence>
<dbReference type="AlphaFoldDB" id="A0A3G1A509"/>
<name>A0A3G1A509_9CREN</name>